<keyword evidence="3" id="KW-1185">Reference proteome</keyword>
<evidence type="ECO:0000313" key="2">
    <source>
        <dbReference type="EMBL" id="EXB37487.1"/>
    </source>
</evidence>
<name>W9QSJ4_9ROSA</name>
<dbReference type="EMBL" id="KE343634">
    <property type="protein sequence ID" value="EXB37487.1"/>
    <property type="molecule type" value="Genomic_DNA"/>
</dbReference>
<dbReference type="GO" id="GO:0004497">
    <property type="term" value="F:monooxygenase activity"/>
    <property type="evidence" value="ECO:0007669"/>
    <property type="project" value="TreeGrafter"/>
</dbReference>
<organism evidence="2 3">
    <name type="scientific">Morus notabilis</name>
    <dbReference type="NCBI Taxonomy" id="981085"/>
    <lineage>
        <taxon>Eukaryota</taxon>
        <taxon>Viridiplantae</taxon>
        <taxon>Streptophyta</taxon>
        <taxon>Embryophyta</taxon>
        <taxon>Tracheophyta</taxon>
        <taxon>Spermatophyta</taxon>
        <taxon>Magnoliopsida</taxon>
        <taxon>eudicotyledons</taxon>
        <taxon>Gunneridae</taxon>
        <taxon>Pentapetalae</taxon>
        <taxon>rosids</taxon>
        <taxon>fabids</taxon>
        <taxon>Rosales</taxon>
        <taxon>Moraceae</taxon>
        <taxon>Moreae</taxon>
        <taxon>Morus</taxon>
    </lineage>
</organism>
<comment type="similarity">
    <text evidence="1">Belongs to the caleosin family.</text>
</comment>
<dbReference type="PANTHER" id="PTHR31495:SF37">
    <property type="entry name" value="PLANT SEED PEROXYGENASE"/>
    <property type="match status" value="1"/>
</dbReference>
<dbReference type="Pfam" id="PF05042">
    <property type="entry name" value="Caleosin"/>
    <property type="match status" value="1"/>
</dbReference>
<proteinExistence type="inferred from homology"/>
<evidence type="ECO:0000313" key="3">
    <source>
        <dbReference type="Proteomes" id="UP000030645"/>
    </source>
</evidence>
<sequence>MTDDELIRENEALATEAPLAPVTSKRKVNEHLEILLPKPYLARALVAPDMEHSAGTVGHKHKDQSVLQQHVAFFDQDHNGIIYPRETFAGLRAIGLDPVISFIASTLIHLAFSYPTLDGWVPSPTLPIYIRNIHRAKHGSDSGTYDTEGRFMPVNLENIFSKYAEKVPDKLTLGELWNMTEANRVSYDLFGWIASKLKWGLVYYLAKDEHGFLSKEDVRSLFDGSLFETLAKKRSGGGVK</sequence>
<dbReference type="GO" id="GO:0005509">
    <property type="term" value="F:calcium ion binding"/>
    <property type="evidence" value="ECO:0007669"/>
    <property type="project" value="TreeGrafter"/>
</dbReference>
<dbReference type="STRING" id="981085.W9QSJ4"/>
<dbReference type="InterPro" id="IPR007736">
    <property type="entry name" value="Caleosin-related"/>
</dbReference>
<evidence type="ECO:0008006" key="4">
    <source>
        <dbReference type="Google" id="ProtNLM"/>
    </source>
</evidence>
<protein>
    <recommendedName>
        <fullName evidence="4">Peroxygenase 2</fullName>
    </recommendedName>
</protein>
<reference evidence="3" key="1">
    <citation type="submission" date="2013-01" db="EMBL/GenBank/DDBJ databases">
        <title>Draft Genome Sequence of a Mulberry Tree, Morus notabilis C.K. Schneid.</title>
        <authorList>
            <person name="He N."/>
            <person name="Zhao S."/>
        </authorList>
    </citation>
    <scope>NUCLEOTIDE SEQUENCE</scope>
</reference>
<dbReference type="PANTHER" id="PTHR31495">
    <property type="entry name" value="PEROXYGENASE 3-RELATED"/>
    <property type="match status" value="1"/>
</dbReference>
<dbReference type="AlphaFoldDB" id="W9QSJ4"/>
<dbReference type="eggNOG" id="ENOG502QQD0">
    <property type="taxonomic scope" value="Eukaryota"/>
</dbReference>
<dbReference type="KEGG" id="mnt:21389157"/>
<gene>
    <name evidence="2" type="ORF">L484_005700</name>
</gene>
<accession>W9QSJ4</accession>
<evidence type="ECO:0000256" key="1">
    <source>
        <dbReference type="ARBA" id="ARBA00006765"/>
    </source>
</evidence>
<dbReference type="Proteomes" id="UP000030645">
    <property type="component" value="Unassembled WGS sequence"/>
</dbReference>
<dbReference type="OrthoDB" id="640742at2759"/>